<comment type="caution">
    <text evidence="2">The sequence shown here is derived from an EMBL/GenBank/DDBJ whole genome shotgun (WGS) entry which is preliminary data.</text>
</comment>
<dbReference type="InterPro" id="IPR015424">
    <property type="entry name" value="PyrdxlP-dep_Trfase"/>
</dbReference>
<accession>A0ABS5GFH4</accession>
<dbReference type="Proteomes" id="UP001314635">
    <property type="component" value="Unassembled WGS sequence"/>
</dbReference>
<organism evidence="2 3">
    <name type="scientific">Bradyrhizobium denitrificans</name>
    <dbReference type="NCBI Taxonomy" id="2734912"/>
    <lineage>
        <taxon>Bacteria</taxon>
        <taxon>Pseudomonadati</taxon>
        <taxon>Pseudomonadota</taxon>
        <taxon>Alphaproteobacteria</taxon>
        <taxon>Hyphomicrobiales</taxon>
        <taxon>Nitrobacteraceae</taxon>
        <taxon>Bradyrhizobium</taxon>
    </lineage>
</organism>
<reference evidence="3" key="1">
    <citation type="journal article" date="2021" name="ISME J.">
        <title>Evolutionary origin and ecological implication of a unique nif island in free-living Bradyrhizobium lineages.</title>
        <authorList>
            <person name="Tao J."/>
        </authorList>
    </citation>
    <scope>NUCLEOTIDE SEQUENCE [LARGE SCALE GENOMIC DNA]</scope>
    <source>
        <strain evidence="3">SZCCT0094</strain>
    </source>
</reference>
<dbReference type="Gene3D" id="3.40.640.10">
    <property type="entry name" value="Type I PLP-dependent aspartate aminotransferase-like (Major domain)"/>
    <property type="match status" value="1"/>
</dbReference>
<evidence type="ECO:0000313" key="2">
    <source>
        <dbReference type="EMBL" id="MBR1140091.1"/>
    </source>
</evidence>
<dbReference type="EMBL" id="JAFCLK010000036">
    <property type="protein sequence ID" value="MBR1140091.1"/>
    <property type="molecule type" value="Genomic_DNA"/>
</dbReference>
<dbReference type="InterPro" id="IPR015421">
    <property type="entry name" value="PyrdxlP-dep_Trfase_major"/>
</dbReference>
<feature type="region of interest" description="Disordered" evidence="1">
    <location>
        <begin position="1"/>
        <end position="23"/>
    </location>
</feature>
<evidence type="ECO:0000256" key="1">
    <source>
        <dbReference type="SAM" id="MobiDB-lite"/>
    </source>
</evidence>
<dbReference type="SUPFAM" id="SSF53383">
    <property type="entry name" value="PLP-dependent transferases"/>
    <property type="match status" value="1"/>
</dbReference>
<evidence type="ECO:0008006" key="4">
    <source>
        <dbReference type="Google" id="ProtNLM"/>
    </source>
</evidence>
<evidence type="ECO:0000313" key="3">
    <source>
        <dbReference type="Proteomes" id="UP001314635"/>
    </source>
</evidence>
<keyword evidence="3" id="KW-1185">Reference proteome</keyword>
<dbReference type="RefSeq" id="WP_172241643.1">
    <property type="nucleotide sequence ID" value="NZ_JABFDP010000033.1"/>
</dbReference>
<gene>
    <name evidence="2" type="ORF">JQ619_30470</name>
</gene>
<sequence length="542" mass="58196">MNSAATRSEIRDSSGADRPPQRAGGGLRDLFALLGDLLIDGGDTRLALDRPWGRSAYGCGPAPMPDLLCFSSSTASPISECAYAHVERAREQLMHAAISIGLEAALDRRTEEMRCELRQHLALPDDVDIVFSPSGTDSQLHALALTRALLGDAVTSVIVASDQTGSGTAASMRGSHFSTRTANGVAVTREAPIEGLSGEAVPLPLLDGGTLQPRSDIDAAVLGAVDALVRDGRHVLLQVMDASKLGWQAPGRECLEEVAQRWPGRVQVVVDACQMRLGGSRLRDHLARGHLVLISGSKFFGGPAFSGALLVPRAVSSALRDGGPVASGVFDYVNRSDWPVNWTDLRARSVPRANIGQWLRWEAALEEIAAFHRVPVAFRRMAIRQLGEAIDSLLVLSPVLRPIARRELAADDDNGEFGFATIFPFALQRHGQLLGVGETQAVYRALQLDLSSRFSGRLAGVAARQCLVGQPVRIERPCEAPIAALRLCIGARQVTEAWCDDITGCRINLEAEIDHIVDVVAKTELLVSDVSSQDLRDICNAN</sequence>
<name>A0ABS5GFH4_9BRAD</name>
<proteinExistence type="predicted"/>
<protein>
    <recommendedName>
        <fullName evidence="4">Bll5850 protein</fullName>
    </recommendedName>
</protein>